<evidence type="ECO:0000313" key="1">
    <source>
        <dbReference type="EMBL" id="CDM38568.1"/>
    </source>
</evidence>
<dbReference type="Proteomes" id="UP000030686">
    <property type="component" value="Unassembled WGS sequence"/>
</dbReference>
<protein>
    <submittedName>
        <fullName evidence="1">Uncharacterized protein</fullName>
    </submittedName>
</protein>
<reference evidence="1" key="1">
    <citation type="journal article" date="2014" name="Nat. Commun.">
        <title>Multiple recent horizontal transfers of a large genomic region in cheese making fungi.</title>
        <authorList>
            <person name="Cheeseman K."/>
            <person name="Ropars J."/>
            <person name="Renault P."/>
            <person name="Dupont J."/>
            <person name="Gouzy J."/>
            <person name="Branca A."/>
            <person name="Abraham A.L."/>
            <person name="Ceppi M."/>
            <person name="Conseiller E."/>
            <person name="Debuchy R."/>
            <person name="Malagnac F."/>
            <person name="Goarin A."/>
            <person name="Silar P."/>
            <person name="Lacoste S."/>
            <person name="Sallet E."/>
            <person name="Bensimon A."/>
            <person name="Giraud T."/>
            <person name="Brygoo Y."/>
        </authorList>
    </citation>
    <scope>NUCLEOTIDE SEQUENCE [LARGE SCALE GENOMIC DNA]</scope>
    <source>
        <strain evidence="1">FM164</strain>
    </source>
</reference>
<proteinExistence type="predicted"/>
<dbReference type="EMBL" id="HG792033">
    <property type="protein sequence ID" value="CDM38568.1"/>
    <property type="molecule type" value="Genomic_DNA"/>
</dbReference>
<evidence type="ECO:0000313" key="2">
    <source>
        <dbReference type="Proteomes" id="UP000030686"/>
    </source>
</evidence>
<accession>W6QNR4</accession>
<keyword evidence="2" id="KW-1185">Reference proteome</keyword>
<name>W6QNR4_PENRF</name>
<gene>
    <name evidence="1" type="ORF">PROQFM164_S19g000004</name>
</gene>
<organism evidence="1 2">
    <name type="scientific">Penicillium roqueforti (strain FM164)</name>
    <dbReference type="NCBI Taxonomy" id="1365484"/>
    <lineage>
        <taxon>Eukaryota</taxon>
        <taxon>Fungi</taxon>
        <taxon>Dikarya</taxon>
        <taxon>Ascomycota</taxon>
        <taxon>Pezizomycotina</taxon>
        <taxon>Eurotiomycetes</taxon>
        <taxon>Eurotiomycetidae</taxon>
        <taxon>Eurotiales</taxon>
        <taxon>Aspergillaceae</taxon>
        <taxon>Penicillium</taxon>
    </lineage>
</organism>
<sequence>MCLHCVLRVAFDDPATLHDQKPFCNPGSGNSCRSCLDQGLACFRIPPLGSRELASDMLRRTQISNSAFSHEHWRLVCRTIAETVGVSERELRQAMLWDNRYLRPCERSARHPE</sequence>
<dbReference type="AlphaFoldDB" id="W6QNR4"/>